<reference evidence="2" key="1">
    <citation type="submission" date="2016-11" db="UniProtKB">
        <authorList>
            <consortium name="WormBaseParasite"/>
        </authorList>
    </citation>
    <scope>IDENTIFICATION</scope>
</reference>
<dbReference type="Proteomes" id="UP000095283">
    <property type="component" value="Unplaced"/>
</dbReference>
<organism evidence="1 2">
    <name type="scientific">Heterorhabditis bacteriophora</name>
    <name type="common">Entomopathogenic nematode worm</name>
    <dbReference type="NCBI Taxonomy" id="37862"/>
    <lineage>
        <taxon>Eukaryota</taxon>
        <taxon>Metazoa</taxon>
        <taxon>Ecdysozoa</taxon>
        <taxon>Nematoda</taxon>
        <taxon>Chromadorea</taxon>
        <taxon>Rhabditida</taxon>
        <taxon>Rhabditina</taxon>
        <taxon>Rhabditomorpha</taxon>
        <taxon>Strongyloidea</taxon>
        <taxon>Heterorhabditidae</taxon>
        <taxon>Heterorhabditis</taxon>
    </lineage>
</organism>
<name>A0A1I7WBA9_HETBA</name>
<keyword evidence="1" id="KW-1185">Reference proteome</keyword>
<accession>A0A1I7WBA9</accession>
<dbReference type="AlphaFoldDB" id="A0A1I7WBA9"/>
<sequence length="120" mass="14195">MVMLIDVLSFCTLISPRLNHNSFISNNNSKFLNSGHGAIHSVWGIDDQYQQLFYNGQKMNPKLSNFKYLFFVLYYDEFIAKSCESYRKIVFRQTSVNFLDLYKKSLYQYIPTYKIIMVVS</sequence>
<proteinExistence type="predicted"/>
<dbReference type="WBParaSite" id="Hba_01989">
    <property type="protein sequence ID" value="Hba_01989"/>
    <property type="gene ID" value="Hba_01989"/>
</dbReference>
<protein>
    <submittedName>
        <fullName evidence="2">Uncharacterized protein</fullName>
    </submittedName>
</protein>
<evidence type="ECO:0000313" key="1">
    <source>
        <dbReference type="Proteomes" id="UP000095283"/>
    </source>
</evidence>
<evidence type="ECO:0000313" key="2">
    <source>
        <dbReference type="WBParaSite" id="Hba_01989"/>
    </source>
</evidence>